<keyword evidence="2" id="KW-1185">Reference proteome</keyword>
<evidence type="ECO:0000313" key="2">
    <source>
        <dbReference type="Proteomes" id="UP000242715"/>
    </source>
</evidence>
<name>A0A2Z6LTR8_TRISU</name>
<dbReference type="EMBL" id="DF973256">
    <property type="protein sequence ID" value="GAU22894.1"/>
    <property type="molecule type" value="Genomic_DNA"/>
</dbReference>
<reference evidence="2" key="1">
    <citation type="journal article" date="2017" name="Front. Plant Sci.">
        <title>Climate Clever Clovers: New Paradigm to Reduce the Environmental Footprint of Ruminants by Breeding Low Methanogenic Forages Utilizing Haplotype Variation.</title>
        <authorList>
            <person name="Kaur P."/>
            <person name="Appels R."/>
            <person name="Bayer P.E."/>
            <person name="Keeble-Gagnere G."/>
            <person name="Wang J."/>
            <person name="Hirakawa H."/>
            <person name="Shirasawa K."/>
            <person name="Vercoe P."/>
            <person name="Stefanova K."/>
            <person name="Durmic Z."/>
            <person name="Nichols P."/>
            <person name="Revell C."/>
            <person name="Isobe S.N."/>
            <person name="Edwards D."/>
            <person name="Erskine W."/>
        </authorList>
    </citation>
    <scope>NUCLEOTIDE SEQUENCE [LARGE SCALE GENOMIC DNA]</scope>
    <source>
        <strain evidence="2">cv. Daliak</strain>
    </source>
</reference>
<accession>A0A2Z6LTR8</accession>
<proteinExistence type="predicted"/>
<protein>
    <submittedName>
        <fullName evidence="1">Uncharacterized protein</fullName>
    </submittedName>
</protein>
<evidence type="ECO:0000313" key="1">
    <source>
        <dbReference type="EMBL" id="GAU22894.1"/>
    </source>
</evidence>
<dbReference type="Proteomes" id="UP000242715">
    <property type="component" value="Unassembled WGS sequence"/>
</dbReference>
<dbReference type="AlphaFoldDB" id="A0A2Z6LTR8"/>
<gene>
    <name evidence="1" type="ORF">TSUD_377060</name>
</gene>
<dbReference type="OrthoDB" id="19742at2759"/>
<sequence length="51" mass="5592">MVFLGAAIRAIELKNHSNLNGNAIRVIWSRHDPDVGKSSIGNMFVKVSTIL</sequence>
<organism evidence="1 2">
    <name type="scientific">Trifolium subterraneum</name>
    <name type="common">Subterranean clover</name>
    <dbReference type="NCBI Taxonomy" id="3900"/>
    <lineage>
        <taxon>Eukaryota</taxon>
        <taxon>Viridiplantae</taxon>
        <taxon>Streptophyta</taxon>
        <taxon>Embryophyta</taxon>
        <taxon>Tracheophyta</taxon>
        <taxon>Spermatophyta</taxon>
        <taxon>Magnoliopsida</taxon>
        <taxon>eudicotyledons</taxon>
        <taxon>Gunneridae</taxon>
        <taxon>Pentapetalae</taxon>
        <taxon>rosids</taxon>
        <taxon>fabids</taxon>
        <taxon>Fabales</taxon>
        <taxon>Fabaceae</taxon>
        <taxon>Papilionoideae</taxon>
        <taxon>50 kb inversion clade</taxon>
        <taxon>NPAAA clade</taxon>
        <taxon>Hologalegina</taxon>
        <taxon>IRL clade</taxon>
        <taxon>Trifolieae</taxon>
        <taxon>Trifolium</taxon>
    </lineage>
</organism>